<dbReference type="PANTHER" id="PTHR48101:SF1">
    <property type="entry name" value="METHYLMALONYL-COA MUTASE, LARGE SUBUNIT"/>
    <property type="match status" value="1"/>
</dbReference>
<dbReference type="SUPFAM" id="SSF51703">
    <property type="entry name" value="Cobalamin (vitamin B12)-dependent enzymes"/>
    <property type="match status" value="1"/>
</dbReference>
<keyword evidence="3" id="KW-0846">Cobalamin</keyword>
<evidence type="ECO:0000256" key="3">
    <source>
        <dbReference type="ARBA" id="ARBA00022628"/>
    </source>
</evidence>
<feature type="region of interest" description="Disordered" evidence="6">
    <location>
        <begin position="52"/>
        <end position="73"/>
    </location>
</feature>
<comment type="caution">
    <text evidence="8">The sequence shown here is derived from an EMBL/GenBank/DDBJ whole genome shotgun (WGS) entry which is preliminary data.</text>
</comment>
<dbReference type="Proteomes" id="UP001597301">
    <property type="component" value="Unassembled WGS sequence"/>
</dbReference>
<evidence type="ECO:0000256" key="2">
    <source>
        <dbReference type="ARBA" id="ARBA00008465"/>
    </source>
</evidence>
<keyword evidence="4" id="KW-0413">Isomerase</keyword>
<gene>
    <name evidence="8" type="ORF">ACFSCZ_09945</name>
</gene>
<evidence type="ECO:0000256" key="6">
    <source>
        <dbReference type="SAM" id="MobiDB-lite"/>
    </source>
</evidence>
<dbReference type="Gene3D" id="3.40.50.280">
    <property type="entry name" value="Cobalamin-binding domain"/>
    <property type="match status" value="1"/>
</dbReference>
<name>A0ABW4KJU3_9BACI</name>
<evidence type="ECO:0000313" key="8">
    <source>
        <dbReference type="EMBL" id="MFD1707051.1"/>
    </source>
</evidence>
<reference evidence="9" key="1">
    <citation type="journal article" date="2019" name="Int. J. Syst. Evol. Microbiol.">
        <title>The Global Catalogue of Microorganisms (GCM) 10K type strain sequencing project: providing services to taxonomists for standard genome sequencing and annotation.</title>
        <authorList>
            <consortium name="The Broad Institute Genomics Platform"/>
            <consortium name="The Broad Institute Genome Sequencing Center for Infectious Disease"/>
            <person name="Wu L."/>
            <person name="Ma J."/>
        </authorList>
    </citation>
    <scope>NUCLEOTIDE SEQUENCE [LARGE SCALE GENOMIC DNA]</scope>
    <source>
        <strain evidence="9">CGMCC 1.12295</strain>
    </source>
</reference>
<dbReference type="RefSeq" id="WP_380773773.1">
    <property type="nucleotide sequence ID" value="NZ_JBHUEO010000026.1"/>
</dbReference>
<keyword evidence="9" id="KW-1185">Reference proteome</keyword>
<organism evidence="8 9">
    <name type="scientific">Siminovitchia sediminis</name>
    <dbReference type="NCBI Taxonomy" id="1274353"/>
    <lineage>
        <taxon>Bacteria</taxon>
        <taxon>Bacillati</taxon>
        <taxon>Bacillota</taxon>
        <taxon>Bacilli</taxon>
        <taxon>Bacillales</taxon>
        <taxon>Bacillaceae</taxon>
        <taxon>Siminovitchia</taxon>
    </lineage>
</organism>
<evidence type="ECO:0000256" key="1">
    <source>
        <dbReference type="ARBA" id="ARBA00001922"/>
    </source>
</evidence>
<dbReference type="Pfam" id="PF01642">
    <property type="entry name" value="MM_CoA_mutase"/>
    <property type="match status" value="1"/>
</dbReference>
<dbReference type="PANTHER" id="PTHR48101">
    <property type="entry name" value="METHYLMALONYL-COA MUTASE, MITOCHONDRIAL-RELATED"/>
    <property type="match status" value="1"/>
</dbReference>
<comment type="cofactor">
    <cofactor evidence="1">
        <name>adenosylcob(III)alamin</name>
        <dbReference type="ChEBI" id="CHEBI:18408"/>
    </cofactor>
</comment>
<feature type="domain" description="Methylmalonyl-CoA mutase alpha/beta chain catalytic" evidence="7">
    <location>
        <begin position="149"/>
        <end position="450"/>
    </location>
</feature>
<evidence type="ECO:0000256" key="5">
    <source>
        <dbReference type="ARBA" id="ARBA00023285"/>
    </source>
</evidence>
<dbReference type="SUPFAM" id="SSF52242">
    <property type="entry name" value="Cobalamin (vitamin B12)-binding domain"/>
    <property type="match status" value="1"/>
</dbReference>
<protein>
    <submittedName>
        <fullName evidence="8">Methylmalonyl-CoA mutase family protein</fullName>
    </submittedName>
</protein>
<dbReference type="InterPro" id="IPR006099">
    <property type="entry name" value="MeMalonylCoA_mutase_a/b_cat"/>
</dbReference>
<evidence type="ECO:0000313" key="9">
    <source>
        <dbReference type="Proteomes" id="UP001597301"/>
    </source>
</evidence>
<evidence type="ECO:0000259" key="7">
    <source>
        <dbReference type="Pfam" id="PF01642"/>
    </source>
</evidence>
<comment type="similarity">
    <text evidence="2">Belongs to the methylmalonyl-CoA mutase family.</text>
</comment>
<proteinExistence type="inferred from homology"/>
<dbReference type="InterPro" id="IPR016176">
    <property type="entry name" value="Cbl-dep_enz_cat"/>
</dbReference>
<keyword evidence="5" id="KW-0170">Cobalt</keyword>
<accession>A0ABW4KJU3</accession>
<sequence>MLLEQMKSITFPKPTLSQWKEAAKKASKQNSLNHLYKETYEEITLSPLYTKEPTNKDRIGQYPGGGSSVRGFHSPEKGNSWLIAQRIRHRGWNELKEQVRLSLERGQEVISFDPDYLEKAENINFRELNNQGQLQQVPLFILTNQHFEMIVSKLHAVKTVQLKGAVAQDLLTAWIARGLTVNPESEFMDSRVARWVELHHCFPKLRTILIDSKPFKEAGAHVVQELGISLASAVFYIEHLKNAGWPPEAAAGKMIFRFAIGNNFFMELSKFRAFRVLWKTVADAYEIPADQQAVPVLGETSEWTKSFLDPHVNILRAGNEAFAAVLGGVDYLHVTPFDEYTGGPTDVSARIARNTQLLLKEESRLEQVIDPAGGSYYIEHLTSRIVKESWDLFQKIDRNGGILETLKKGWIQKIIKETAAAAMEDFETLQRSAVGVNKYAIADETISLPRQQKLPVPDIAAKGTVQIEALSPHRLAEKFEGLRKRSDLLAKKGSRPSVRLVCVGDLNGYKPLADFVTGVLAAGGIESVWSKELKSPEEAKEYIKQADSKYFCVCGSESSVKELGPQIVRWAKEHIPDIHLEMAGKLPEGEFESLDLDGVYISGQNIYQKLHALLDRWEEDEHETKA</sequence>
<evidence type="ECO:0000256" key="4">
    <source>
        <dbReference type="ARBA" id="ARBA00023235"/>
    </source>
</evidence>
<dbReference type="Gene3D" id="3.20.20.240">
    <property type="entry name" value="Methylmalonyl-CoA mutase"/>
    <property type="match status" value="1"/>
</dbReference>
<dbReference type="EMBL" id="JBHUEO010000026">
    <property type="protein sequence ID" value="MFD1707051.1"/>
    <property type="molecule type" value="Genomic_DNA"/>
</dbReference>
<dbReference type="InterPro" id="IPR036724">
    <property type="entry name" value="Cobalamin-bd_sf"/>
</dbReference>